<evidence type="ECO:0000256" key="6">
    <source>
        <dbReference type="RuleBase" id="RU003660"/>
    </source>
</evidence>
<dbReference type="GO" id="GO:1990904">
    <property type="term" value="C:ribonucleoprotein complex"/>
    <property type="evidence" value="ECO:0007669"/>
    <property type="project" value="UniProtKB-KW"/>
</dbReference>
<evidence type="ECO:0000256" key="5">
    <source>
        <dbReference type="HAMAP-Rule" id="MF_01302"/>
    </source>
</evidence>
<dbReference type="InterPro" id="IPR035987">
    <property type="entry name" value="Ribosomal_uS8_sf"/>
</dbReference>
<gene>
    <name evidence="5 7" type="primary">rpsH</name>
</gene>
<dbReference type="InterPro" id="IPR047863">
    <property type="entry name" value="Ribosomal_uS8_CS"/>
</dbReference>
<dbReference type="GO" id="GO:0005840">
    <property type="term" value="C:ribosome"/>
    <property type="evidence" value="ECO:0007669"/>
    <property type="project" value="UniProtKB-KW"/>
</dbReference>
<proteinExistence type="inferred from homology"/>
<dbReference type="HAMAP" id="MF_01302_B">
    <property type="entry name" value="Ribosomal_uS8_B"/>
    <property type="match status" value="1"/>
</dbReference>
<dbReference type="InterPro" id="IPR000630">
    <property type="entry name" value="Ribosomal_uS8"/>
</dbReference>
<name>A0A0H4T533_9BACT</name>
<evidence type="ECO:0000256" key="4">
    <source>
        <dbReference type="ARBA" id="ARBA00035258"/>
    </source>
</evidence>
<comment type="similarity">
    <text evidence="1 5 6">Belongs to the universal ribosomal protein uS8 family.</text>
</comment>
<evidence type="ECO:0000256" key="2">
    <source>
        <dbReference type="ARBA" id="ARBA00022980"/>
    </source>
</evidence>
<dbReference type="GO" id="GO:0005737">
    <property type="term" value="C:cytoplasm"/>
    <property type="evidence" value="ECO:0007669"/>
    <property type="project" value="UniProtKB-ARBA"/>
</dbReference>
<dbReference type="NCBIfam" id="NF001109">
    <property type="entry name" value="PRK00136.1"/>
    <property type="match status" value="1"/>
</dbReference>
<organism evidence="7">
    <name type="scientific">uncultured Microgenomates bacterium Rifle_16ft_4_minimus_19697</name>
    <dbReference type="NCBI Taxonomy" id="1665107"/>
    <lineage>
        <taxon>Bacteria</taxon>
        <taxon>Candidatus Microgenomatota</taxon>
        <taxon>environmental samples</taxon>
    </lineage>
</organism>
<dbReference type="GO" id="GO:0006412">
    <property type="term" value="P:translation"/>
    <property type="evidence" value="ECO:0007669"/>
    <property type="project" value="UniProtKB-UniRule"/>
</dbReference>
<evidence type="ECO:0000313" key="7">
    <source>
        <dbReference type="EMBL" id="AKQ01502.1"/>
    </source>
</evidence>
<dbReference type="PANTHER" id="PTHR11758">
    <property type="entry name" value="40S RIBOSOMAL PROTEIN S15A"/>
    <property type="match status" value="1"/>
</dbReference>
<dbReference type="GO" id="GO:0019843">
    <property type="term" value="F:rRNA binding"/>
    <property type="evidence" value="ECO:0007669"/>
    <property type="project" value="UniProtKB-UniRule"/>
</dbReference>
<accession>A0A0H4T533</accession>
<dbReference type="Gene3D" id="3.30.1490.10">
    <property type="match status" value="1"/>
</dbReference>
<keyword evidence="5" id="KW-0699">rRNA-binding</keyword>
<reference evidence="7" key="1">
    <citation type="journal article" date="2015" name="ISME J.">
        <title>Aquifer environment selects for microbial species cohorts in sediment and groundwater.</title>
        <authorList>
            <person name="Hug L.A."/>
            <person name="Thomas B.C."/>
            <person name="Brown C.T."/>
            <person name="Frischkorn K.R."/>
            <person name="Williams K.H."/>
            <person name="Tringe S.G."/>
            <person name="Banfield J.F."/>
        </authorList>
    </citation>
    <scope>NUCLEOTIDE SEQUENCE</scope>
</reference>
<dbReference type="Gene3D" id="3.30.1370.30">
    <property type="match status" value="1"/>
</dbReference>
<dbReference type="PROSITE" id="PS00053">
    <property type="entry name" value="RIBOSOMAL_S8"/>
    <property type="match status" value="1"/>
</dbReference>
<comment type="function">
    <text evidence="5">One of the primary rRNA binding proteins, it binds directly to 16S rRNA central domain where it helps coordinate assembly of the platform of the 30S subunit.</text>
</comment>
<sequence>MDTIADTLTIIRNGYLSRKKTVVVRYSRQNKSITEKLAQLGYLALVQEEGNGKKTLRINLLYKDNKPVLEGIRRVSKSSVRVYAAATKIPRVLGGLGEVVLSTPKGILTGTEARNKGTGGEILFKVW</sequence>
<comment type="subunit">
    <text evidence="5">Part of the 30S ribosomal subunit. Contacts proteins S5 and S12.</text>
</comment>
<keyword evidence="5" id="KW-0694">RNA-binding</keyword>
<dbReference type="GO" id="GO:0003735">
    <property type="term" value="F:structural constituent of ribosome"/>
    <property type="evidence" value="ECO:0007669"/>
    <property type="project" value="InterPro"/>
</dbReference>
<keyword evidence="2 5" id="KW-0689">Ribosomal protein</keyword>
<keyword evidence="3 5" id="KW-0687">Ribonucleoprotein</keyword>
<dbReference type="AlphaFoldDB" id="A0A0H4T533"/>
<dbReference type="FunFam" id="3.30.1490.10:FF:000001">
    <property type="entry name" value="30S ribosomal protein S8"/>
    <property type="match status" value="1"/>
</dbReference>
<dbReference type="EMBL" id="KT006969">
    <property type="protein sequence ID" value="AKQ01502.1"/>
    <property type="molecule type" value="Genomic_DNA"/>
</dbReference>
<evidence type="ECO:0000256" key="1">
    <source>
        <dbReference type="ARBA" id="ARBA00006471"/>
    </source>
</evidence>
<dbReference type="SUPFAM" id="SSF56047">
    <property type="entry name" value="Ribosomal protein S8"/>
    <property type="match status" value="1"/>
</dbReference>
<protein>
    <recommendedName>
        <fullName evidence="4 5">Small ribosomal subunit protein uS8</fullName>
    </recommendedName>
</protein>
<dbReference type="Pfam" id="PF00410">
    <property type="entry name" value="Ribosomal_S8"/>
    <property type="match status" value="1"/>
</dbReference>
<evidence type="ECO:0000256" key="3">
    <source>
        <dbReference type="ARBA" id="ARBA00023274"/>
    </source>
</evidence>